<proteinExistence type="predicted"/>
<evidence type="ECO:0000313" key="2">
    <source>
        <dbReference type="Proteomes" id="UP000518681"/>
    </source>
</evidence>
<reference evidence="1 2" key="1">
    <citation type="submission" date="2020-08" db="EMBL/GenBank/DDBJ databases">
        <title>Genomic Encyclopedia of Type Strains, Phase IV (KMG-V): Genome sequencing to study the core and pangenomes of soil and plant-associated prokaryotes.</title>
        <authorList>
            <person name="Whitman W."/>
        </authorList>
    </citation>
    <scope>NUCLEOTIDE SEQUENCE [LARGE SCALE GENOMIC DNA]</scope>
    <source>
        <strain evidence="1 2">SEMIA 4013</strain>
    </source>
</reference>
<protein>
    <submittedName>
        <fullName evidence="1">Uncharacterized protein</fullName>
    </submittedName>
</protein>
<evidence type="ECO:0000313" key="1">
    <source>
        <dbReference type="EMBL" id="MBB6204460.1"/>
    </source>
</evidence>
<dbReference type="RefSeq" id="WP_183801041.1">
    <property type="nucleotide sequence ID" value="NZ_JACIII010000013.1"/>
</dbReference>
<accession>A0AAW3V4Z9</accession>
<sequence>MDISMLALRLFCSQAQILKAINGSAIYGHGRLMAMLNTGVKVADWLEHDAGGMLALDETARVRRSLRESAEMMSKFIEGIRQNIRTTGRWFLPDENSMLKLMADIDSASIFPVPGSNPDFELLCRLVWALALTVEKLDHLASSLPSDAQAERKHLVLTAYQMAERIEEIGKRALDGTSISDQKRIWIASIDALRNVYAREVPDLREGMGATPSDEELILLLADCARKPTAFPA</sequence>
<comment type="caution">
    <text evidence="1">The sequence shown here is derived from an EMBL/GenBank/DDBJ whole genome shotgun (WGS) entry which is preliminary data.</text>
</comment>
<dbReference type="Proteomes" id="UP000518681">
    <property type="component" value="Unassembled WGS sequence"/>
</dbReference>
<dbReference type="AlphaFoldDB" id="A0AAW3V4Z9"/>
<name>A0AAW3V4Z9_9BURK</name>
<gene>
    <name evidence="1" type="ORF">GGD69_005354</name>
</gene>
<dbReference type="EMBL" id="JACIIK010000009">
    <property type="protein sequence ID" value="MBB6204460.1"/>
    <property type="molecule type" value="Genomic_DNA"/>
</dbReference>
<organism evidence="1 2">
    <name type="scientific">Paraburkholderia fungorum</name>
    <dbReference type="NCBI Taxonomy" id="134537"/>
    <lineage>
        <taxon>Bacteria</taxon>
        <taxon>Pseudomonadati</taxon>
        <taxon>Pseudomonadota</taxon>
        <taxon>Betaproteobacteria</taxon>
        <taxon>Burkholderiales</taxon>
        <taxon>Burkholderiaceae</taxon>
        <taxon>Paraburkholderia</taxon>
    </lineage>
</organism>